<evidence type="ECO:0000256" key="3">
    <source>
        <dbReference type="ARBA" id="ARBA00022432"/>
    </source>
</evidence>
<dbReference type="GO" id="GO:0006096">
    <property type="term" value="P:glycolytic process"/>
    <property type="evidence" value="ECO:0007669"/>
    <property type="project" value="UniProtKB-UniRule"/>
</dbReference>
<evidence type="ECO:0000256" key="6">
    <source>
        <dbReference type="ARBA" id="ARBA00023235"/>
    </source>
</evidence>
<proteinExistence type="inferred from homology"/>
<comment type="pathway">
    <text evidence="7 8">Carbohydrate biosynthesis; gluconeogenesis.</text>
</comment>
<dbReference type="EMBL" id="PYVU01000002">
    <property type="protein sequence ID" value="PTB97951.1"/>
    <property type="molecule type" value="Genomic_DNA"/>
</dbReference>
<gene>
    <name evidence="7 9" type="primary">tpiA</name>
    <name evidence="10" type="ORF">C9994_00575</name>
    <name evidence="9" type="ORF">GCM10011506_27490</name>
</gene>
<evidence type="ECO:0000313" key="9">
    <source>
        <dbReference type="EMBL" id="GGC40414.1"/>
    </source>
</evidence>
<keyword evidence="4 7" id="KW-0963">Cytoplasm</keyword>
<comment type="subcellular location">
    <subcellularLocation>
        <location evidence="7 8">Cytoplasm</location>
    </subcellularLocation>
</comment>
<keyword evidence="6 7" id="KW-0413">Isomerase</keyword>
<evidence type="ECO:0000313" key="11">
    <source>
        <dbReference type="Proteomes" id="UP000240608"/>
    </source>
</evidence>
<dbReference type="UniPathway" id="UPA00138"/>
<feature type="binding site" evidence="7">
    <location>
        <position position="215"/>
    </location>
    <ligand>
        <name>substrate</name>
    </ligand>
</feature>
<dbReference type="Pfam" id="PF00121">
    <property type="entry name" value="TIM"/>
    <property type="match status" value="1"/>
</dbReference>
<dbReference type="InterPro" id="IPR035990">
    <property type="entry name" value="TIM_sf"/>
</dbReference>
<dbReference type="GO" id="GO:0046166">
    <property type="term" value="P:glyceraldehyde-3-phosphate biosynthetic process"/>
    <property type="evidence" value="ECO:0007669"/>
    <property type="project" value="TreeGrafter"/>
</dbReference>
<dbReference type="Proteomes" id="UP000636010">
    <property type="component" value="Unassembled WGS sequence"/>
</dbReference>
<feature type="binding site" evidence="7">
    <location>
        <begin position="9"/>
        <end position="11"/>
    </location>
    <ligand>
        <name>substrate</name>
    </ligand>
</feature>
<protein>
    <recommendedName>
        <fullName evidence="7 8">Triosephosphate isomerase</fullName>
        <shortName evidence="7">TIM</shortName>
        <shortName evidence="7">TPI</shortName>
        <ecNumber evidence="7 8">5.3.1.1</ecNumber>
    </recommendedName>
    <alternativeName>
        <fullName evidence="7">Triose-phosphate isomerase</fullName>
    </alternativeName>
</protein>
<sequence length="252" mass="27735">MRKQIVAGNWKMNKTLTEAQSLTSEIANMVADEAPDNVQVIIAPPYPFIYAVQNLIPEMGQILLSGQNCHSEDSGAFTGEVSASMLKSLGAQYVILGHSERREQFKETDQELAKKVDAALKNDLKVIFCCGEPLEVREANEQNKYVTQQLTNSLFHLSEEAFKNIVIAYEPIWAIGTGKTASSAQAQEMHETIREHLASKFGKLAEETSILYGGSCKPDNAKELFSQKDVDGGLIGGASLKSRDFTDIIKSF</sequence>
<dbReference type="GO" id="GO:0005829">
    <property type="term" value="C:cytosol"/>
    <property type="evidence" value="ECO:0007669"/>
    <property type="project" value="TreeGrafter"/>
</dbReference>
<dbReference type="GO" id="GO:0006094">
    <property type="term" value="P:gluconeogenesis"/>
    <property type="evidence" value="ECO:0007669"/>
    <property type="project" value="UniProtKB-UniRule"/>
</dbReference>
<comment type="caution">
    <text evidence="10">The sequence shown here is derived from an EMBL/GenBank/DDBJ whole genome shotgun (WGS) entry which is preliminary data.</text>
</comment>
<dbReference type="FunFam" id="3.20.20.70:FF:000016">
    <property type="entry name" value="Triosephosphate isomerase"/>
    <property type="match status" value="1"/>
</dbReference>
<dbReference type="Gene3D" id="3.20.20.70">
    <property type="entry name" value="Aldolase class I"/>
    <property type="match status" value="1"/>
</dbReference>
<evidence type="ECO:0000313" key="10">
    <source>
        <dbReference type="EMBL" id="PTB97951.1"/>
    </source>
</evidence>
<dbReference type="EC" id="5.3.1.1" evidence="7 8"/>
<evidence type="ECO:0000256" key="5">
    <source>
        <dbReference type="ARBA" id="ARBA00023152"/>
    </source>
</evidence>
<dbReference type="AlphaFoldDB" id="A0A2T4DVT4"/>
<dbReference type="RefSeq" id="WP_188464392.1">
    <property type="nucleotide sequence ID" value="NZ_BAABHU010000008.1"/>
</dbReference>
<evidence type="ECO:0000256" key="7">
    <source>
        <dbReference type="HAMAP-Rule" id="MF_00147"/>
    </source>
</evidence>
<feature type="active site" description="Proton acceptor" evidence="7">
    <location>
        <position position="170"/>
    </location>
</feature>
<dbReference type="InterPro" id="IPR022896">
    <property type="entry name" value="TrioseP_Isoase_bac/euk"/>
</dbReference>
<dbReference type="PROSITE" id="PS51440">
    <property type="entry name" value="TIM_2"/>
    <property type="match status" value="1"/>
</dbReference>
<dbReference type="NCBIfam" id="TIGR00419">
    <property type="entry name" value="tim"/>
    <property type="match status" value="1"/>
</dbReference>
<dbReference type="PANTHER" id="PTHR21139">
    <property type="entry name" value="TRIOSEPHOSPHATE ISOMERASE"/>
    <property type="match status" value="1"/>
</dbReference>
<comment type="pathway">
    <text evidence="1 7 8">Carbohydrate degradation; glycolysis; D-glyceraldehyde 3-phosphate from glycerone phosphate: step 1/1.</text>
</comment>
<evidence type="ECO:0000256" key="2">
    <source>
        <dbReference type="ARBA" id="ARBA00007422"/>
    </source>
</evidence>
<dbReference type="Proteomes" id="UP000240608">
    <property type="component" value="Unassembled WGS sequence"/>
</dbReference>
<comment type="catalytic activity">
    <reaction evidence="7 8">
        <text>D-glyceraldehyde 3-phosphate = dihydroxyacetone phosphate</text>
        <dbReference type="Rhea" id="RHEA:18585"/>
        <dbReference type="ChEBI" id="CHEBI:57642"/>
        <dbReference type="ChEBI" id="CHEBI:59776"/>
        <dbReference type="EC" id="5.3.1.1"/>
    </reaction>
</comment>
<reference evidence="12" key="3">
    <citation type="journal article" date="2019" name="Int. J. Syst. Evol. Microbiol.">
        <title>The Global Catalogue of Microorganisms (GCM) 10K type strain sequencing project: providing services to taxonomists for standard genome sequencing and annotation.</title>
        <authorList>
            <consortium name="The Broad Institute Genomics Platform"/>
            <consortium name="The Broad Institute Genome Sequencing Center for Infectious Disease"/>
            <person name="Wu L."/>
            <person name="Ma J."/>
        </authorList>
    </citation>
    <scope>NUCLEOTIDE SEQUENCE [LARGE SCALE GENOMIC DNA]</scope>
    <source>
        <strain evidence="12">CGMCC 1.10832</strain>
    </source>
</reference>
<evidence type="ECO:0000313" key="12">
    <source>
        <dbReference type="Proteomes" id="UP000636010"/>
    </source>
</evidence>
<dbReference type="PANTHER" id="PTHR21139:SF42">
    <property type="entry name" value="TRIOSEPHOSPHATE ISOMERASE"/>
    <property type="match status" value="1"/>
</dbReference>
<keyword evidence="12" id="KW-1185">Reference proteome</keyword>
<dbReference type="UniPathway" id="UPA00109">
    <property type="reaction ID" value="UER00189"/>
</dbReference>
<dbReference type="GO" id="GO:0004807">
    <property type="term" value="F:triose-phosphate isomerase activity"/>
    <property type="evidence" value="ECO:0007669"/>
    <property type="project" value="UniProtKB-UniRule"/>
</dbReference>
<dbReference type="CDD" id="cd00311">
    <property type="entry name" value="TIM"/>
    <property type="match status" value="1"/>
</dbReference>
<evidence type="ECO:0000256" key="4">
    <source>
        <dbReference type="ARBA" id="ARBA00022490"/>
    </source>
</evidence>
<keyword evidence="5 7" id="KW-0324">Glycolysis</keyword>
<dbReference type="GO" id="GO:0019563">
    <property type="term" value="P:glycerol catabolic process"/>
    <property type="evidence" value="ECO:0007669"/>
    <property type="project" value="TreeGrafter"/>
</dbReference>
<dbReference type="EMBL" id="BMEC01000008">
    <property type="protein sequence ID" value="GGC40414.1"/>
    <property type="molecule type" value="Genomic_DNA"/>
</dbReference>
<dbReference type="InterPro" id="IPR013785">
    <property type="entry name" value="Aldolase_TIM"/>
</dbReference>
<feature type="binding site" evidence="7">
    <location>
        <begin position="236"/>
        <end position="237"/>
    </location>
    <ligand>
        <name>substrate</name>
    </ligand>
</feature>
<organism evidence="10 11">
    <name type="scientific">Marivirga lumbricoides</name>
    <dbReference type="NCBI Taxonomy" id="1046115"/>
    <lineage>
        <taxon>Bacteria</taxon>
        <taxon>Pseudomonadati</taxon>
        <taxon>Bacteroidota</taxon>
        <taxon>Cytophagia</taxon>
        <taxon>Cytophagales</taxon>
        <taxon>Marivirgaceae</taxon>
        <taxon>Marivirga</taxon>
    </lineage>
</organism>
<reference evidence="9" key="1">
    <citation type="journal article" date="2014" name="Int. J. Syst. Evol. Microbiol.">
        <title>Complete genome of a new Firmicutes species belonging to the dominant human colonic microbiota ('Ruminococcus bicirculans') reveals two chromosomes and a selective capacity to utilize plant glucans.</title>
        <authorList>
            <consortium name="NISC Comparative Sequencing Program"/>
            <person name="Wegmann U."/>
            <person name="Louis P."/>
            <person name="Goesmann A."/>
            <person name="Henrissat B."/>
            <person name="Duncan S.H."/>
            <person name="Flint H.J."/>
        </authorList>
    </citation>
    <scope>NUCLEOTIDE SEQUENCE</scope>
    <source>
        <strain evidence="9">CGMCC 1.10832</strain>
    </source>
</reference>
<name>A0A2T4DVT4_9BACT</name>
<dbReference type="PROSITE" id="PS00171">
    <property type="entry name" value="TIM_1"/>
    <property type="match status" value="1"/>
</dbReference>
<dbReference type="HAMAP" id="MF_00147_B">
    <property type="entry name" value="TIM_B"/>
    <property type="match status" value="1"/>
</dbReference>
<dbReference type="SUPFAM" id="SSF51351">
    <property type="entry name" value="Triosephosphate isomerase (TIM)"/>
    <property type="match status" value="1"/>
</dbReference>
<feature type="active site" description="Electrophile" evidence="7">
    <location>
        <position position="98"/>
    </location>
</feature>
<feature type="binding site" evidence="7">
    <location>
        <position position="176"/>
    </location>
    <ligand>
        <name>substrate</name>
    </ligand>
</feature>
<comment type="subunit">
    <text evidence="7 8">Homodimer.</text>
</comment>
<accession>A0A2T4DVT4</accession>
<comment type="similarity">
    <text evidence="2 7 8">Belongs to the triosephosphate isomerase family.</text>
</comment>
<evidence type="ECO:0000256" key="1">
    <source>
        <dbReference type="ARBA" id="ARBA00004680"/>
    </source>
</evidence>
<dbReference type="InterPro" id="IPR020861">
    <property type="entry name" value="Triosephosphate_isomerase_AS"/>
</dbReference>
<evidence type="ECO:0000256" key="8">
    <source>
        <dbReference type="RuleBase" id="RU363013"/>
    </source>
</evidence>
<keyword evidence="3 7" id="KW-0312">Gluconeogenesis</keyword>
<reference evidence="10 11" key="2">
    <citation type="submission" date="2018-03" db="EMBL/GenBank/DDBJ databases">
        <title>Cross-interface Injection: A General Nanoliter Liquid Handling Method Applied to Single Cells Genome Amplification Automated Nanoliter Liquid Handling Applied to Single Cell Multiple Displacement Amplification.</title>
        <authorList>
            <person name="Yun J."/>
            <person name="Xu P."/>
            <person name="Xu J."/>
            <person name="Dai X."/>
            <person name="Wang Y."/>
            <person name="Zheng X."/>
            <person name="Cao C."/>
            <person name="Yi Q."/>
            <person name="Zhu Y."/>
            <person name="Wang L."/>
            <person name="Dong Z."/>
            <person name="Huang Y."/>
            <person name="Huang L."/>
            <person name="Du W."/>
        </authorList>
    </citation>
    <scope>NUCLEOTIDE SEQUENCE [LARGE SCALE GENOMIC DNA]</scope>
    <source>
        <strain evidence="10 11">Z-D1-2</strain>
    </source>
</reference>
<reference evidence="9" key="4">
    <citation type="submission" date="2024-05" db="EMBL/GenBank/DDBJ databases">
        <authorList>
            <person name="Sun Q."/>
            <person name="Zhou Y."/>
        </authorList>
    </citation>
    <scope>NUCLEOTIDE SEQUENCE</scope>
    <source>
        <strain evidence="9">CGMCC 1.10832</strain>
    </source>
</reference>
<comment type="function">
    <text evidence="7">Involved in the gluconeogenesis. Catalyzes stereospecifically the conversion of dihydroxyacetone phosphate (DHAP) to D-glyceraldehyde-3-phosphate (G3P).</text>
</comment>
<dbReference type="InterPro" id="IPR000652">
    <property type="entry name" value="Triosephosphate_isomerase"/>
</dbReference>